<comment type="caution">
    <text evidence="2">The sequence shown here is derived from an EMBL/GenBank/DDBJ whole genome shotgun (WGS) entry which is preliminary data.</text>
</comment>
<accession>A0ABU3CU68</accession>
<dbReference type="RefSeq" id="WP_311483940.1">
    <property type="nucleotide sequence ID" value="NZ_JAVRHP010000023.1"/>
</dbReference>
<keyword evidence="3" id="KW-1185">Reference proteome</keyword>
<proteinExistence type="predicted"/>
<organism evidence="2 3">
    <name type="scientific">Autumnicola edwardsiae</name>
    <dbReference type="NCBI Taxonomy" id="3075594"/>
    <lineage>
        <taxon>Bacteria</taxon>
        <taxon>Pseudomonadati</taxon>
        <taxon>Bacteroidota</taxon>
        <taxon>Flavobacteriia</taxon>
        <taxon>Flavobacteriales</taxon>
        <taxon>Flavobacteriaceae</taxon>
        <taxon>Autumnicola</taxon>
    </lineage>
</organism>
<dbReference type="EC" id="2.4.-.-" evidence="2"/>
<dbReference type="CDD" id="cd03801">
    <property type="entry name" value="GT4_PimA-like"/>
    <property type="match status" value="1"/>
</dbReference>
<feature type="domain" description="Glycosyl transferase family 1" evidence="1">
    <location>
        <begin position="192"/>
        <end position="355"/>
    </location>
</feature>
<protein>
    <submittedName>
        <fullName evidence="2">Glycosyltransferase family 4 protein</fullName>
        <ecNumber evidence="2">2.4.-.-</ecNumber>
    </submittedName>
</protein>
<reference evidence="2 3" key="1">
    <citation type="submission" date="2023-09" db="EMBL/GenBank/DDBJ databases">
        <authorList>
            <person name="Rey-Velasco X."/>
        </authorList>
    </citation>
    <scope>NUCLEOTIDE SEQUENCE [LARGE SCALE GENOMIC DNA]</scope>
    <source>
        <strain evidence="2 3">F297</strain>
    </source>
</reference>
<dbReference type="EMBL" id="JAVRHP010000023">
    <property type="protein sequence ID" value="MDT0649783.1"/>
    <property type="molecule type" value="Genomic_DNA"/>
</dbReference>
<keyword evidence="2" id="KW-0328">Glycosyltransferase</keyword>
<name>A0ABU3CU68_9FLAO</name>
<sequence>MRFLYYSTSYYASHGGSIQAIEFYNHLDEFKLIEEKSIFPKEAKKGFPGKAGAGKVRHWLKKIPLVQIFLFYRRNKFYLEGLKKEIQDFKPDVVLFQIDSNFLQLKKVKKWFPKLIIATQINGSPFDEPFRNIAFRNFFLKKQRKAYMASDVNFFVSDVSKNQIMGNNVDAQRDIIVPNGTSTQTFFPIENKTQLREQLGYDVQKTLVGYVGTLDYHKKMLLLVKAFADLLNENAQLQLIIIGDGPAHKNITSEVKRLGIEKEVLLKGWIKHDNLNKHLNCFDIAVHHYASDYMNPMKIFEYLAVGLPVLAPDIPSIKETFEDGKDLLITKDTPKEIFKNLKKLVQDVSLRSRLTGNPRILNDLKEKHSWENYTRKIVQAVYEKIKNLQLG</sequence>
<evidence type="ECO:0000313" key="3">
    <source>
        <dbReference type="Proteomes" id="UP001248819"/>
    </source>
</evidence>
<dbReference type="InterPro" id="IPR050194">
    <property type="entry name" value="Glycosyltransferase_grp1"/>
</dbReference>
<evidence type="ECO:0000259" key="1">
    <source>
        <dbReference type="Pfam" id="PF00534"/>
    </source>
</evidence>
<dbReference type="PANTHER" id="PTHR45947">
    <property type="entry name" value="SULFOQUINOVOSYL TRANSFERASE SQD2"/>
    <property type="match status" value="1"/>
</dbReference>
<dbReference type="Pfam" id="PF00534">
    <property type="entry name" value="Glycos_transf_1"/>
    <property type="match status" value="1"/>
</dbReference>
<dbReference type="SUPFAM" id="SSF53756">
    <property type="entry name" value="UDP-Glycosyltransferase/glycogen phosphorylase"/>
    <property type="match status" value="1"/>
</dbReference>
<dbReference type="InterPro" id="IPR001296">
    <property type="entry name" value="Glyco_trans_1"/>
</dbReference>
<evidence type="ECO:0000313" key="2">
    <source>
        <dbReference type="EMBL" id="MDT0649783.1"/>
    </source>
</evidence>
<keyword evidence="2" id="KW-0808">Transferase</keyword>
<dbReference type="Proteomes" id="UP001248819">
    <property type="component" value="Unassembled WGS sequence"/>
</dbReference>
<gene>
    <name evidence="2" type="ORF">RM529_06490</name>
</gene>
<dbReference type="GO" id="GO:0016757">
    <property type="term" value="F:glycosyltransferase activity"/>
    <property type="evidence" value="ECO:0007669"/>
    <property type="project" value="UniProtKB-KW"/>
</dbReference>
<dbReference type="Gene3D" id="3.40.50.2000">
    <property type="entry name" value="Glycogen Phosphorylase B"/>
    <property type="match status" value="2"/>
</dbReference>
<dbReference type="PANTHER" id="PTHR45947:SF3">
    <property type="entry name" value="SULFOQUINOVOSYL TRANSFERASE SQD2"/>
    <property type="match status" value="1"/>
</dbReference>